<keyword evidence="2" id="KW-1185">Reference proteome</keyword>
<gene>
    <name evidence="1" type="ORF">UJA718_LOCUS42699</name>
</gene>
<proteinExistence type="predicted"/>
<dbReference type="Proteomes" id="UP000663873">
    <property type="component" value="Unassembled WGS sequence"/>
</dbReference>
<reference evidence="1" key="1">
    <citation type="submission" date="2021-02" db="EMBL/GenBank/DDBJ databases">
        <authorList>
            <person name="Nowell W R."/>
        </authorList>
    </citation>
    <scope>NUCLEOTIDE SEQUENCE</scope>
</reference>
<name>A0A821R3N0_9BILA</name>
<feature type="non-terminal residue" evidence="1">
    <location>
        <position position="88"/>
    </location>
</feature>
<sequence length="88" mass="10055">GSDLIGRFSTIAQLNICNQQNLPNEHFLRWYEFKIGDKQAGELLALFELVEINSETRQAETACELEEIFITTVNYPASDYITKVVTNK</sequence>
<dbReference type="EMBL" id="CAJOBP010055995">
    <property type="protein sequence ID" value="CAF4832805.1"/>
    <property type="molecule type" value="Genomic_DNA"/>
</dbReference>
<organism evidence="1 2">
    <name type="scientific">Rotaria socialis</name>
    <dbReference type="NCBI Taxonomy" id="392032"/>
    <lineage>
        <taxon>Eukaryota</taxon>
        <taxon>Metazoa</taxon>
        <taxon>Spiralia</taxon>
        <taxon>Gnathifera</taxon>
        <taxon>Rotifera</taxon>
        <taxon>Eurotatoria</taxon>
        <taxon>Bdelloidea</taxon>
        <taxon>Philodinida</taxon>
        <taxon>Philodinidae</taxon>
        <taxon>Rotaria</taxon>
    </lineage>
</organism>
<evidence type="ECO:0000313" key="2">
    <source>
        <dbReference type="Proteomes" id="UP000663873"/>
    </source>
</evidence>
<dbReference type="AlphaFoldDB" id="A0A821R3N0"/>
<feature type="non-terminal residue" evidence="1">
    <location>
        <position position="1"/>
    </location>
</feature>
<comment type="caution">
    <text evidence="1">The sequence shown here is derived from an EMBL/GenBank/DDBJ whole genome shotgun (WGS) entry which is preliminary data.</text>
</comment>
<protein>
    <submittedName>
        <fullName evidence="1">Uncharacterized protein</fullName>
    </submittedName>
</protein>
<evidence type="ECO:0000313" key="1">
    <source>
        <dbReference type="EMBL" id="CAF4832805.1"/>
    </source>
</evidence>
<accession>A0A821R3N0</accession>